<dbReference type="Pfam" id="PF18962">
    <property type="entry name" value="Por_Secre_tail"/>
    <property type="match status" value="1"/>
</dbReference>
<dbReference type="InterPro" id="IPR026444">
    <property type="entry name" value="Secre_tail"/>
</dbReference>
<evidence type="ECO:0000313" key="4">
    <source>
        <dbReference type="Proteomes" id="UP000267223"/>
    </source>
</evidence>
<keyword evidence="4" id="KW-1185">Reference proteome</keyword>
<protein>
    <submittedName>
        <fullName evidence="3">T9SS C-terminal target domain-containing protein</fullName>
    </submittedName>
</protein>
<dbReference type="EMBL" id="RJJR01000017">
    <property type="protein sequence ID" value="RNI33667.1"/>
    <property type="molecule type" value="Genomic_DNA"/>
</dbReference>
<evidence type="ECO:0000313" key="3">
    <source>
        <dbReference type="EMBL" id="RNI33667.1"/>
    </source>
</evidence>
<gene>
    <name evidence="3" type="ORF">EFY79_18080</name>
</gene>
<dbReference type="Gene3D" id="2.60.40.10">
    <property type="entry name" value="Immunoglobulins"/>
    <property type="match status" value="1"/>
</dbReference>
<dbReference type="RefSeq" id="WP_123122153.1">
    <property type="nucleotide sequence ID" value="NZ_RJJR01000017.1"/>
</dbReference>
<evidence type="ECO:0000259" key="2">
    <source>
        <dbReference type="Pfam" id="PF18962"/>
    </source>
</evidence>
<organism evidence="3 4">
    <name type="scientific">Hanamia caeni</name>
    <dbReference type="NCBI Taxonomy" id="2294116"/>
    <lineage>
        <taxon>Bacteria</taxon>
        <taxon>Pseudomonadati</taxon>
        <taxon>Bacteroidota</taxon>
        <taxon>Chitinophagia</taxon>
        <taxon>Chitinophagales</taxon>
        <taxon>Chitinophagaceae</taxon>
        <taxon>Hanamia</taxon>
    </lineage>
</organism>
<accession>A0A3M9N8L7</accession>
<proteinExistence type="predicted"/>
<dbReference type="InterPro" id="IPR013783">
    <property type="entry name" value="Ig-like_fold"/>
</dbReference>
<name>A0A3M9N8L7_9BACT</name>
<feature type="domain" description="Secretion system C-terminal sorting" evidence="2">
    <location>
        <begin position="576"/>
        <end position="650"/>
    </location>
</feature>
<feature type="signal peptide" evidence="1">
    <location>
        <begin position="1"/>
        <end position="19"/>
    </location>
</feature>
<comment type="caution">
    <text evidence="3">The sequence shown here is derived from an EMBL/GenBank/DDBJ whole genome shotgun (WGS) entry which is preliminary data.</text>
</comment>
<dbReference type="NCBIfam" id="TIGR04183">
    <property type="entry name" value="Por_Secre_tail"/>
    <property type="match status" value="1"/>
</dbReference>
<dbReference type="Proteomes" id="UP000267223">
    <property type="component" value="Unassembled WGS sequence"/>
</dbReference>
<sequence length="653" mass="71606">MKSIIPLFLFVGFINCARAQIITPIIKANFGVEADLEANYYKSNVQNANDDWFNNSPAAYTGRGVIDTTGAAAIVARYATDPAFRQLPFYRTMSVPAYSIVNNRMWIDALFIRDYHGNDSTIFASGASKNGMSPKDWSCPVAQSVPDKNEILDMMVHVRRAGPDISDSLWMFGGLSIENTTGDRYFDFEMYQTDIYYDRPTLKFYGYGPDAGHTSWKFDGAGNITAPGDIIFSADYGNSTLTSIEARIWVDKSALSISPTAFSWNGTFDGASSGSQFGYAGIVPKSSGAFYTGIENTDKKGTWAGPFSLVRGDNQIVTSYTAGQFMEFGVNLTKLGLDPVTLLGGNDCGMPFRRVLVKSRSSTSFTAALKDFVGPFDFFLAPRAMMSADTTSLCGLVGTSRIDVINPTSTSSYTWSTPDGHIDVYNSPTSITVDTPGTYIVTQRLQSGCPVYATDTVVITTNPNCFILQNSADFKGRLSDNQALLNWSTPSNKEIKYFEIERGPDGSNFSAISKIDPKFSSEDITNYNLTDNVNVSGNPFIYYRLKTVGYDGQVAYSKIVRLYTGEKQRENIIITPNPVKDVMSLDISSSIRGIAELSIYNVAGKQMMQLPISVQKENTTAEVTGFQSWPAGVYSVKVTLGNGVFIKRIVLIK</sequence>
<dbReference type="AlphaFoldDB" id="A0A3M9N8L7"/>
<keyword evidence="1" id="KW-0732">Signal</keyword>
<dbReference type="OrthoDB" id="599464at2"/>
<feature type="chain" id="PRO_5017957337" evidence="1">
    <location>
        <begin position="20"/>
        <end position="653"/>
    </location>
</feature>
<evidence type="ECO:0000256" key="1">
    <source>
        <dbReference type="SAM" id="SignalP"/>
    </source>
</evidence>
<dbReference type="InterPro" id="IPR035986">
    <property type="entry name" value="PKD_dom_sf"/>
</dbReference>
<reference evidence="3 4" key="1">
    <citation type="submission" date="2018-11" db="EMBL/GenBank/DDBJ databases">
        <title>Draft genome sequence of Ferruginibacter sp. BO-59.</title>
        <authorList>
            <person name="Im W.T."/>
        </authorList>
    </citation>
    <scope>NUCLEOTIDE SEQUENCE [LARGE SCALE GENOMIC DNA]</scope>
    <source>
        <strain evidence="3 4">BO-59</strain>
    </source>
</reference>
<dbReference type="SUPFAM" id="SSF49299">
    <property type="entry name" value="PKD domain"/>
    <property type="match status" value="1"/>
</dbReference>